<reference evidence="3" key="1">
    <citation type="journal article" date="2023" name="Commun. Biol.">
        <title>Genome analysis of Parmales, the sister group of diatoms, reveals the evolutionary specialization of diatoms from phago-mixotrophs to photoautotrophs.</title>
        <authorList>
            <person name="Ban H."/>
            <person name="Sato S."/>
            <person name="Yoshikawa S."/>
            <person name="Yamada K."/>
            <person name="Nakamura Y."/>
            <person name="Ichinomiya M."/>
            <person name="Sato N."/>
            <person name="Blanc-Mathieu R."/>
            <person name="Endo H."/>
            <person name="Kuwata A."/>
            <person name="Ogata H."/>
        </authorList>
    </citation>
    <scope>NUCLEOTIDE SEQUENCE [LARGE SCALE GENOMIC DNA]</scope>
</reference>
<dbReference type="EMBL" id="BLQM01000393">
    <property type="protein sequence ID" value="GMH87336.1"/>
    <property type="molecule type" value="Genomic_DNA"/>
</dbReference>
<proteinExistence type="predicted"/>
<accession>A0A9W7BB11</accession>
<evidence type="ECO:0000313" key="2">
    <source>
        <dbReference type="EMBL" id="GMH87336.1"/>
    </source>
</evidence>
<gene>
    <name evidence="2" type="ORF">TL16_g10824</name>
</gene>
<dbReference type="AlphaFoldDB" id="A0A9W7BB11"/>
<protein>
    <submittedName>
        <fullName evidence="2">Uncharacterized protein</fullName>
    </submittedName>
</protein>
<dbReference type="Proteomes" id="UP001162640">
    <property type="component" value="Unassembled WGS sequence"/>
</dbReference>
<feature type="region of interest" description="Disordered" evidence="1">
    <location>
        <begin position="74"/>
        <end position="94"/>
    </location>
</feature>
<evidence type="ECO:0000256" key="1">
    <source>
        <dbReference type="SAM" id="MobiDB-lite"/>
    </source>
</evidence>
<evidence type="ECO:0000313" key="3">
    <source>
        <dbReference type="Proteomes" id="UP001162640"/>
    </source>
</evidence>
<organism evidence="2 3">
    <name type="scientific">Triparma laevis f. inornata</name>
    <dbReference type="NCBI Taxonomy" id="1714386"/>
    <lineage>
        <taxon>Eukaryota</taxon>
        <taxon>Sar</taxon>
        <taxon>Stramenopiles</taxon>
        <taxon>Ochrophyta</taxon>
        <taxon>Bolidophyceae</taxon>
        <taxon>Parmales</taxon>
        <taxon>Triparmaceae</taxon>
        <taxon>Triparma</taxon>
    </lineage>
</organism>
<comment type="caution">
    <text evidence="2">The sequence shown here is derived from an EMBL/GenBank/DDBJ whole genome shotgun (WGS) entry which is preliminary data.</text>
</comment>
<sequence length="191" mass="21439">MDTYSWVQYTSDQAHNACMGRPDYAAIAKRDRTGYVTMAKSDPPSAHSAYTAGYLYKPYQPSWMATWGRPSVLQNQPSPAGKPEKASNLKPKLNNSDYLEHSDYYFGDLSKNGSMNVGRTILKRALSVNSSASGMSKGMDDWSDVDSVANENDETYEDDYKAEVEVEEEDWEVVPAMRTDVSTYLKVRRNG</sequence>
<name>A0A9W7BB11_9STRA</name>